<dbReference type="InterPro" id="IPR036388">
    <property type="entry name" value="WH-like_DNA-bd_sf"/>
</dbReference>
<name>A0A9P9WC36_9PEZI</name>
<feature type="region of interest" description="Disordered" evidence="4">
    <location>
        <begin position="472"/>
        <end position="541"/>
    </location>
</feature>
<dbReference type="SUPFAM" id="SSF46785">
    <property type="entry name" value="Winged helix' DNA-binding domain"/>
    <property type="match status" value="1"/>
</dbReference>
<feature type="compositionally biased region" description="Basic and acidic residues" evidence="4">
    <location>
        <begin position="491"/>
        <end position="511"/>
    </location>
</feature>
<organism evidence="6 7">
    <name type="scientific">Neoarthrinium moseri</name>
    <dbReference type="NCBI Taxonomy" id="1658444"/>
    <lineage>
        <taxon>Eukaryota</taxon>
        <taxon>Fungi</taxon>
        <taxon>Dikarya</taxon>
        <taxon>Ascomycota</taxon>
        <taxon>Pezizomycotina</taxon>
        <taxon>Sordariomycetes</taxon>
        <taxon>Xylariomycetidae</taxon>
        <taxon>Amphisphaeriales</taxon>
        <taxon>Apiosporaceae</taxon>
        <taxon>Neoarthrinium</taxon>
    </lineage>
</organism>
<dbReference type="Gene3D" id="1.10.10.10">
    <property type="entry name" value="Winged helix-like DNA-binding domain superfamily/Winged helix DNA-binding domain"/>
    <property type="match status" value="1"/>
</dbReference>
<keyword evidence="3" id="KW-0949">S-adenosyl-L-methionine</keyword>
<dbReference type="Pfam" id="PF00891">
    <property type="entry name" value="Methyltransf_2"/>
    <property type="match status" value="1"/>
</dbReference>
<dbReference type="SUPFAM" id="SSF53335">
    <property type="entry name" value="S-adenosyl-L-methionine-dependent methyltransferases"/>
    <property type="match status" value="1"/>
</dbReference>
<dbReference type="InterPro" id="IPR016461">
    <property type="entry name" value="COMT-like"/>
</dbReference>
<dbReference type="InterPro" id="IPR036390">
    <property type="entry name" value="WH_DNA-bd_sf"/>
</dbReference>
<dbReference type="AlphaFoldDB" id="A0A9P9WC36"/>
<dbReference type="EMBL" id="JAFIMR010000043">
    <property type="protein sequence ID" value="KAI1856591.1"/>
    <property type="molecule type" value="Genomic_DNA"/>
</dbReference>
<accession>A0A9P9WC36</accession>
<evidence type="ECO:0000313" key="7">
    <source>
        <dbReference type="Proteomes" id="UP000829685"/>
    </source>
</evidence>
<dbReference type="GO" id="GO:0008171">
    <property type="term" value="F:O-methyltransferase activity"/>
    <property type="evidence" value="ECO:0007669"/>
    <property type="project" value="InterPro"/>
</dbReference>
<proteinExistence type="predicted"/>
<evidence type="ECO:0000256" key="1">
    <source>
        <dbReference type="ARBA" id="ARBA00022603"/>
    </source>
</evidence>
<comment type="caution">
    <text evidence="6">The sequence shown here is derived from an EMBL/GenBank/DDBJ whole genome shotgun (WGS) entry which is preliminary data.</text>
</comment>
<dbReference type="GO" id="GO:0032259">
    <property type="term" value="P:methylation"/>
    <property type="evidence" value="ECO:0007669"/>
    <property type="project" value="UniProtKB-KW"/>
</dbReference>
<feature type="compositionally biased region" description="Basic and acidic residues" evidence="4">
    <location>
        <begin position="519"/>
        <end position="532"/>
    </location>
</feature>
<dbReference type="OrthoDB" id="2410195at2759"/>
<feature type="domain" description="O-methyltransferase C-terminal" evidence="5">
    <location>
        <begin position="257"/>
        <end position="404"/>
    </location>
</feature>
<dbReference type="InterPro" id="IPR001077">
    <property type="entry name" value="COMT_C"/>
</dbReference>
<protein>
    <recommendedName>
        <fullName evidence="5">O-methyltransferase C-terminal domain-containing protein</fullName>
    </recommendedName>
</protein>
<keyword evidence="7" id="KW-1185">Reference proteome</keyword>
<evidence type="ECO:0000256" key="2">
    <source>
        <dbReference type="ARBA" id="ARBA00022679"/>
    </source>
</evidence>
<dbReference type="PANTHER" id="PTHR43712:SF12">
    <property type="entry name" value="STERIGMATOCYSTIN 8-O-METHYLTRANSFERASE"/>
    <property type="match status" value="1"/>
</dbReference>
<dbReference type="InterPro" id="IPR029063">
    <property type="entry name" value="SAM-dependent_MTases_sf"/>
</dbReference>
<keyword evidence="1" id="KW-0489">Methyltransferase</keyword>
<sequence>MALTRSLPQLAHIISAHANSIHDDYQSCGIQQPSFECGTSHYAGPYTSQVENSRAELLEAIDELRSLIVGPAGHVFFMSFMGPAWTATLNVLYKFQIPKHVPLGDFISYRDLGAKCGLSEVNARRYVRSAISFRIFSEPCPGRVQHNAASAILATTTLHDWIGTATEDLAPSALKVSESMIKFPGGVEPAESAFAIANGSKGDKDLFTIVSDQPERMERFANAMAWSMKVPGMEPAYTVNHLGWGNGRKTKSRWCPRVIVDVGGGTGTLCKAILQAYVGIEKAIVEDLPDVIAQGVAQASSDFKGRLEFHGYNFFTEQSIKNADVYIWRCVLHDWPDSYAAKILKNQIPALKPGARLLLLERCLEDPKPFGHVSDQFAMSCDILMHLCANAKERSRDDWVALFALADQRFRIKSITTPPHSALSIIEVTWDEKDEAVSPVCSFGESYQQCRGASNRHMISPPPEVRRLKKLSSTPYSSIEPEVNKYQKGKPGQDPKQDREVISRSVVDRARSTRSNRHGVREDERSGLRSDQDQLTPKSNS</sequence>
<reference evidence="6" key="1">
    <citation type="submission" date="2021-03" db="EMBL/GenBank/DDBJ databases">
        <title>Revisited historic fungal species revealed as producer of novel bioactive compounds through whole genome sequencing and comparative genomics.</title>
        <authorList>
            <person name="Vignolle G.A."/>
            <person name="Hochenegger N."/>
            <person name="Mach R.L."/>
            <person name="Mach-Aigner A.R."/>
            <person name="Javad Rahimi M."/>
            <person name="Salim K.A."/>
            <person name="Chan C.M."/>
            <person name="Lim L.B.L."/>
            <person name="Cai F."/>
            <person name="Druzhinina I.S."/>
            <person name="U'Ren J.M."/>
            <person name="Derntl C."/>
        </authorList>
    </citation>
    <scope>NUCLEOTIDE SEQUENCE</scope>
    <source>
        <strain evidence="6">TUCIM 5799</strain>
    </source>
</reference>
<dbReference type="PROSITE" id="PS51683">
    <property type="entry name" value="SAM_OMT_II"/>
    <property type="match status" value="1"/>
</dbReference>
<evidence type="ECO:0000313" key="6">
    <source>
        <dbReference type="EMBL" id="KAI1856591.1"/>
    </source>
</evidence>
<dbReference type="Gene3D" id="3.40.50.150">
    <property type="entry name" value="Vaccinia Virus protein VP39"/>
    <property type="match status" value="1"/>
</dbReference>
<gene>
    <name evidence="6" type="ORF">JX265_011550</name>
</gene>
<evidence type="ECO:0000256" key="3">
    <source>
        <dbReference type="ARBA" id="ARBA00022691"/>
    </source>
</evidence>
<dbReference type="PANTHER" id="PTHR43712">
    <property type="entry name" value="PUTATIVE (AFU_ORTHOLOGUE AFUA_4G14580)-RELATED"/>
    <property type="match status" value="1"/>
</dbReference>
<keyword evidence="2" id="KW-0808">Transferase</keyword>
<evidence type="ECO:0000259" key="5">
    <source>
        <dbReference type="Pfam" id="PF00891"/>
    </source>
</evidence>
<evidence type="ECO:0000256" key="4">
    <source>
        <dbReference type="SAM" id="MobiDB-lite"/>
    </source>
</evidence>
<dbReference type="Proteomes" id="UP000829685">
    <property type="component" value="Unassembled WGS sequence"/>
</dbReference>